<reference evidence="2" key="1">
    <citation type="submission" date="2013-08" db="EMBL/GenBank/DDBJ databases">
        <authorList>
            <person name="Mendez C."/>
            <person name="Richter M."/>
            <person name="Ferrer M."/>
            <person name="Sanchez J."/>
        </authorList>
    </citation>
    <scope>NUCLEOTIDE SEQUENCE</scope>
</reference>
<dbReference type="SUPFAM" id="SSF52540">
    <property type="entry name" value="P-loop containing nucleoside triphosphate hydrolases"/>
    <property type="match status" value="1"/>
</dbReference>
<dbReference type="EMBL" id="AUZY01007606">
    <property type="protein sequence ID" value="EQD49373.1"/>
    <property type="molecule type" value="Genomic_DNA"/>
</dbReference>
<comment type="caution">
    <text evidence="2">The sequence shown here is derived from an EMBL/GenBank/DDBJ whole genome shotgun (WGS) entry which is preliminary data.</text>
</comment>
<evidence type="ECO:0000259" key="1">
    <source>
        <dbReference type="Pfam" id="PF13304"/>
    </source>
</evidence>
<sequence>MNRLSGGLRRRAMVAMVMASDAEVVFLDEPTTGLDPLARRSVWSAIRKAVSEHRTVVLTTHYLDEAEALSDRIALLEHGRILLEGTPREVAGRVRYPYRVAVESGFTEEELRSYGEVSRIGDRLLLFTHEPAARELTRKGLERGARISLGPVSLEDVFVQMVGKDFESDSAEEA</sequence>
<gene>
    <name evidence="2" type="ORF">B1B_11670</name>
</gene>
<evidence type="ECO:0000313" key="2">
    <source>
        <dbReference type="EMBL" id="EQD49373.1"/>
    </source>
</evidence>
<dbReference type="InterPro" id="IPR027417">
    <property type="entry name" value="P-loop_NTPase"/>
</dbReference>
<feature type="domain" description="ATPase AAA-type core" evidence="1">
    <location>
        <begin position="14"/>
        <end position="61"/>
    </location>
</feature>
<dbReference type="Pfam" id="PF13304">
    <property type="entry name" value="AAA_21"/>
    <property type="match status" value="1"/>
</dbReference>
<dbReference type="PANTHER" id="PTHR43582:SF2">
    <property type="entry name" value="LINEARMYCIN RESISTANCE ATP-BINDING PROTEIN LNRL"/>
    <property type="match status" value="1"/>
</dbReference>
<dbReference type="Gene3D" id="3.40.50.300">
    <property type="entry name" value="P-loop containing nucleotide triphosphate hydrolases"/>
    <property type="match status" value="1"/>
</dbReference>
<protein>
    <submittedName>
        <fullName evidence="2">ABC transporter ATP binding protein</fullName>
    </submittedName>
</protein>
<dbReference type="PANTHER" id="PTHR43582">
    <property type="entry name" value="LINEARMYCIN RESISTANCE ATP-BINDING PROTEIN LNRL"/>
    <property type="match status" value="1"/>
</dbReference>
<name>T0ZXT9_9ZZZZ</name>
<dbReference type="AlphaFoldDB" id="T0ZXT9"/>
<proteinExistence type="predicted"/>
<organism evidence="2">
    <name type="scientific">mine drainage metagenome</name>
    <dbReference type="NCBI Taxonomy" id="410659"/>
    <lineage>
        <taxon>unclassified sequences</taxon>
        <taxon>metagenomes</taxon>
        <taxon>ecological metagenomes</taxon>
    </lineage>
</organism>
<dbReference type="InterPro" id="IPR003959">
    <property type="entry name" value="ATPase_AAA_core"/>
</dbReference>
<reference evidence="2" key="2">
    <citation type="journal article" date="2014" name="ISME J.">
        <title>Microbial stratification in low pH oxic and suboxic macroscopic growths along an acid mine drainage.</title>
        <authorList>
            <person name="Mendez-Garcia C."/>
            <person name="Mesa V."/>
            <person name="Sprenger R.R."/>
            <person name="Richter M."/>
            <person name="Diez M.S."/>
            <person name="Solano J."/>
            <person name="Bargiela R."/>
            <person name="Golyshina O.V."/>
            <person name="Manteca A."/>
            <person name="Ramos J.L."/>
            <person name="Gallego J.R."/>
            <person name="Llorente I."/>
            <person name="Martins Dos Santos V.A."/>
            <person name="Jensen O.N."/>
            <person name="Pelaez A.I."/>
            <person name="Sanchez J."/>
            <person name="Ferrer M."/>
        </authorList>
    </citation>
    <scope>NUCLEOTIDE SEQUENCE</scope>
</reference>
<accession>T0ZXT9</accession>